<feature type="signal peptide" evidence="1">
    <location>
        <begin position="1"/>
        <end position="22"/>
    </location>
</feature>
<gene>
    <name evidence="2" type="ORF">C1631_015420</name>
</gene>
<name>A0A316XDN6_9FLAO</name>
<dbReference type="InterPro" id="IPR019648">
    <property type="entry name" value="YebY"/>
</dbReference>
<evidence type="ECO:0000313" key="2">
    <source>
        <dbReference type="EMBL" id="PWN69438.1"/>
    </source>
</evidence>
<reference evidence="2 3" key="1">
    <citation type="submission" date="2018-04" db="EMBL/GenBank/DDBJ databases">
        <title>Draft Genome Sequence of Phosphate-Solubilizing Chryseobacterium sp. ISE14 that is a Biocontrol and Plant Growth-Promoting Rhizobacterium Isolated from Cucumber.</title>
        <authorList>
            <person name="Jeong J.-J."/>
            <person name="Sang M.K."/>
            <person name="Choi I.-G."/>
            <person name="Kim K.D."/>
        </authorList>
    </citation>
    <scope>NUCLEOTIDE SEQUENCE [LARGE SCALE GENOMIC DNA]</scope>
    <source>
        <strain evidence="2 3">ISE14</strain>
    </source>
</reference>
<proteinExistence type="predicted"/>
<dbReference type="PROSITE" id="PS51257">
    <property type="entry name" value="PROKAR_LIPOPROTEIN"/>
    <property type="match status" value="1"/>
</dbReference>
<dbReference type="AlphaFoldDB" id="A0A316XDN6"/>
<dbReference type="OrthoDB" id="7057360at2"/>
<evidence type="ECO:0000256" key="1">
    <source>
        <dbReference type="SAM" id="SignalP"/>
    </source>
</evidence>
<feature type="chain" id="PRO_5016273710" description="DUF2511 domain-containing protein" evidence="1">
    <location>
        <begin position="23"/>
        <end position="114"/>
    </location>
</feature>
<keyword evidence="1" id="KW-0732">Signal</keyword>
<keyword evidence="3" id="KW-1185">Reference proteome</keyword>
<sequence length="114" mass="12805">MKILYILSILILMISCSGTSSNKNTLIFKKQDYIGSWPFSVDEIEVYCTGYKGVYCKANNGKTYALNGTAKGISQNDPSISKIEEIWLDDPEHSGLKLYYTDFIAEGLQLCEDK</sequence>
<dbReference type="Proteomes" id="UP000236594">
    <property type="component" value="Unassembled WGS sequence"/>
</dbReference>
<comment type="caution">
    <text evidence="2">The sequence shown here is derived from an EMBL/GenBank/DDBJ whole genome shotgun (WGS) entry which is preliminary data.</text>
</comment>
<dbReference type="Pfam" id="PF10709">
    <property type="entry name" value="DUF2511"/>
    <property type="match status" value="1"/>
</dbReference>
<protein>
    <recommendedName>
        <fullName evidence="4">DUF2511 domain-containing protein</fullName>
    </recommendedName>
</protein>
<evidence type="ECO:0000313" key="3">
    <source>
        <dbReference type="Proteomes" id="UP000236594"/>
    </source>
</evidence>
<dbReference type="RefSeq" id="WP_109713216.1">
    <property type="nucleotide sequence ID" value="NZ_PPED02000003.1"/>
</dbReference>
<dbReference type="EMBL" id="PPED02000003">
    <property type="protein sequence ID" value="PWN69438.1"/>
    <property type="molecule type" value="Genomic_DNA"/>
</dbReference>
<evidence type="ECO:0008006" key="4">
    <source>
        <dbReference type="Google" id="ProtNLM"/>
    </source>
</evidence>
<organism evidence="2 3">
    <name type="scientific">Chryseobacterium phosphatilyticum</name>
    <dbReference type="NCBI Taxonomy" id="475075"/>
    <lineage>
        <taxon>Bacteria</taxon>
        <taxon>Pseudomonadati</taxon>
        <taxon>Bacteroidota</taxon>
        <taxon>Flavobacteriia</taxon>
        <taxon>Flavobacteriales</taxon>
        <taxon>Weeksellaceae</taxon>
        <taxon>Chryseobacterium group</taxon>
        <taxon>Chryseobacterium</taxon>
    </lineage>
</organism>
<accession>A0A316XDN6</accession>